<dbReference type="RefSeq" id="WP_104517704.1">
    <property type="nucleotide sequence ID" value="NZ_NHRY01000056.1"/>
</dbReference>
<reference evidence="1 2" key="1">
    <citation type="journal article" date="2018" name="Arch. Microbiol.">
        <title>New insights into the metabolic potential of the phototrophic purple bacterium Rhodopila globiformis DSM 161(T) from its draft genome sequence and evidence for a vanadium-dependent nitrogenase.</title>
        <authorList>
            <person name="Imhoff J.F."/>
            <person name="Rahn T."/>
            <person name="Kunzel S."/>
            <person name="Neulinger S.C."/>
        </authorList>
    </citation>
    <scope>NUCLEOTIDE SEQUENCE [LARGE SCALE GENOMIC DNA]</scope>
    <source>
        <strain evidence="1 2">DSM 161</strain>
    </source>
</reference>
<gene>
    <name evidence="1" type="ORF">CCS01_04765</name>
</gene>
<keyword evidence="2" id="KW-1185">Reference proteome</keyword>
<dbReference type="Proteomes" id="UP000239724">
    <property type="component" value="Unassembled WGS sequence"/>
</dbReference>
<protein>
    <submittedName>
        <fullName evidence="1">Uncharacterized protein</fullName>
    </submittedName>
</protein>
<accession>A0A2S6NLR7</accession>
<sequence>MHNSELDRIEASIKSLVQRAYDLGRIDTLRKVVEELNALDTSARFSADVPPAGIDGAAETGTVAMTETAPLAEAELVAEAAPAPAPEPVFEPLSRPAKPWWARLGR</sequence>
<evidence type="ECO:0000313" key="1">
    <source>
        <dbReference type="EMBL" id="PPQ36550.1"/>
    </source>
</evidence>
<dbReference type="AlphaFoldDB" id="A0A2S6NLR7"/>
<proteinExistence type="predicted"/>
<name>A0A2S6NLR7_RHOGL</name>
<dbReference type="EMBL" id="NHRY01000056">
    <property type="protein sequence ID" value="PPQ36550.1"/>
    <property type="molecule type" value="Genomic_DNA"/>
</dbReference>
<organism evidence="1 2">
    <name type="scientific">Rhodopila globiformis</name>
    <name type="common">Rhodopseudomonas globiformis</name>
    <dbReference type="NCBI Taxonomy" id="1071"/>
    <lineage>
        <taxon>Bacteria</taxon>
        <taxon>Pseudomonadati</taxon>
        <taxon>Pseudomonadota</taxon>
        <taxon>Alphaproteobacteria</taxon>
        <taxon>Acetobacterales</taxon>
        <taxon>Acetobacteraceae</taxon>
        <taxon>Rhodopila</taxon>
    </lineage>
</organism>
<comment type="caution">
    <text evidence="1">The sequence shown here is derived from an EMBL/GenBank/DDBJ whole genome shotgun (WGS) entry which is preliminary data.</text>
</comment>
<evidence type="ECO:0000313" key="2">
    <source>
        <dbReference type="Proteomes" id="UP000239724"/>
    </source>
</evidence>